<sequence>MTILWMSACSTMPARTPPPATPTPRPPPAVVPVTPVAEPAPAFVVLAPASYEQEKRRIRQTLGKNDREALAASEVGYYLDVLQGRLRQVAGRNVVVTRKGERLVLDLSRQVSFEPTGSQLGPGTRESMAALNKVLVEYRNVLVSVRVSPVDAASLSNPRLAEQRALSLARQFADAGVANKRIVVAGVPAKPGRASATRVELQLEPIVRP</sequence>
<dbReference type="eggNOG" id="COG2885">
    <property type="taxonomic scope" value="Bacteria"/>
</dbReference>
<dbReference type="STRING" id="1121015.GCA_000420545_00046"/>
<dbReference type="Proteomes" id="UP000029385">
    <property type="component" value="Unassembled WGS sequence"/>
</dbReference>
<dbReference type="InterPro" id="IPR036737">
    <property type="entry name" value="OmpA-like_sf"/>
</dbReference>
<comment type="caution">
    <text evidence="1">The sequence shown here is derived from an EMBL/GenBank/DDBJ whole genome shotgun (WGS) entry which is preliminary data.</text>
</comment>
<reference evidence="1 2" key="1">
    <citation type="submission" date="2013-09" db="EMBL/GenBank/DDBJ databases">
        <title>Genome sequencing of Arenimonas oryziterrae.</title>
        <authorList>
            <person name="Chen F."/>
            <person name="Wang G."/>
        </authorList>
    </citation>
    <scope>NUCLEOTIDE SEQUENCE [LARGE SCALE GENOMIC DNA]</scope>
    <source>
        <strain evidence="1 2">YC6267</strain>
    </source>
</reference>
<name>A0A091APH9_9GAMM</name>
<dbReference type="AlphaFoldDB" id="A0A091APH9"/>
<accession>A0A091APH9</accession>
<dbReference type="RefSeq" id="WP_022967721.1">
    <property type="nucleotide sequence ID" value="NZ_ATVD01000001.1"/>
</dbReference>
<evidence type="ECO:0000313" key="1">
    <source>
        <dbReference type="EMBL" id="KFN41027.1"/>
    </source>
</evidence>
<keyword evidence="2" id="KW-1185">Reference proteome</keyword>
<dbReference type="EMBL" id="AVCI01000045">
    <property type="protein sequence ID" value="KFN41027.1"/>
    <property type="molecule type" value="Genomic_DNA"/>
</dbReference>
<evidence type="ECO:0008006" key="3">
    <source>
        <dbReference type="Google" id="ProtNLM"/>
    </source>
</evidence>
<protein>
    <recommendedName>
        <fullName evidence="3">OmpA-like domain-containing protein</fullName>
    </recommendedName>
</protein>
<gene>
    <name evidence="1" type="ORF">N789_03860</name>
</gene>
<dbReference type="OrthoDB" id="9782229at2"/>
<dbReference type="Gene3D" id="3.30.1330.60">
    <property type="entry name" value="OmpA-like domain"/>
    <property type="match status" value="1"/>
</dbReference>
<evidence type="ECO:0000313" key="2">
    <source>
        <dbReference type="Proteomes" id="UP000029385"/>
    </source>
</evidence>
<dbReference type="SUPFAM" id="SSF103088">
    <property type="entry name" value="OmpA-like"/>
    <property type="match status" value="1"/>
</dbReference>
<organism evidence="1 2">
    <name type="scientific">Arenimonas oryziterrae DSM 21050 = YC6267</name>
    <dbReference type="NCBI Taxonomy" id="1121015"/>
    <lineage>
        <taxon>Bacteria</taxon>
        <taxon>Pseudomonadati</taxon>
        <taxon>Pseudomonadota</taxon>
        <taxon>Gammaproteobacteria</taxon>
        <taxon>Lysobacterales</taxon>
        <taxon>Lysobacteraceae</taxon>
        <taxon>Arenimonas</taxon>
    </lineage>
</organism>
<proteinExistence type="predicted"/>
<dbReference type="PATRIC" id="fig|1121015.4.peg.2452"/>